<proteinExistence type="predicted"/>
<name>A0ABM0GLP9_SACKO</name>
<dbReference type="GeneID" id="100376661"/>
<reference evidence="2" key="1">
    <citation type="submission" date="2025-08" db="UniProtKB">
        <authorList>
            <consortium name="RefSeq"/>
        </authorList>
    </citation>
    <scope>IDENTIFICATION</scope>
    <source>
        <tissue evidence="2">Testes</tissue>
    </source>
</reference>
<sequence>MADNKPMSKIIQNIDEVIKKWALKGKDNQDKYVVEIVKNGLEFMQIGEINYKAVKKMVPCPDNPNEYIPSGAEAGEATPNTCTRTVHTTSFVNATSAAEQKHHFRVERTNTTCYSWSMSSGHTFSSRAGISLTPPNACIEASVEFGKTTEESTEEVNASEKTRTNVIECDVIVPKGKRVNVNLNITEEDLIAKYDVEYRIEGEVTVIIKKGEKIDSDRHGQAQDIFRGMDGFKVFPKTEKRKGFAKFINKGIFMSKREIRQELEMRDEDL</sequence>
<dbReference type="Proteomes" id="UP000694865">
    <property type="component" value="Unplaced"/>
</dbReference>
<gene>
    <name evidence="2" type="primary">LOC100376661</name>
</gene>
<dbReference type="CDD" id="cd20237">
    <property type="entry name" value="PFM_LIN24-like"/>
    <property type="match status" value="1"/>
</dbReference>
<accession>A0ABM0GLP9</accession>
<dbReference type="SUPFAM" id="SSF56973">
    <property type="entry name" value="Aerolisin/ETX pore-forming domain"/>
    <property type="match status" value="1"/>
</dbReference>
<dbReference type="RefSeq" id="XP_002732693.1">
    <property type="nucleotide sequence ID" value="XM_002732647.2"/>
</dbReference>
<protein>
    <submittedName>
        <fullName evidence="2">Uncharacterized protein LOC100376661</fullName>
    </submittedName>
</protein>
<evidence type="ECO:0000313" key="1">
    <source>
        <dbReference type="Proteomes" id="UP000694865"/>
    </source>
</evidence>
<evidence type="ECO:0000313" key="2">
    <source>
        <dbReference type="RefSeq" id="XP_002732693.1"/>
    </source>
</evidence>
<organism evidence="1 2">
    <name type="scientific">Saccoglossus kowalevskii</name>
    <name type="common">Acorn worm</name>
    <dbReference type="NCBI Taxonomy" id="10224"/>
    <lineage>
        <taxon>Eukaryota</taxon>
        <taxon>Metazoa</taxon>
        <taxon>Hemichordata</taxon>
        <taxon>Enteropneusta</taxon>
        <taxon>Harrimaniidae</taxon>
        <taxon>Saccoglossus</taxon>
    </lineage>
</organism>
<keyword evidence="1" id="KW-1185">Reference proteome</keyword>
<dbReference type="Gene3D" id="2.170.15.10">
    <property type="entry name" value="Proaerolysin, chain A, domain 3"/>
    <property type="match status" value="1"/>
</dbReference>